<proteinExistence type="predicted"/>
<comment type="subcellular location">
    <subcellularLocation>
        <location evidence="1">Cell envelope</location>
    </subcellularLocation>
</comment>
<dbReference type="InterPro" id="IPR017560">
    <property type="entry name" value="Cyt_c_biogenesis_CcmI"/>
</dbReference>
<reference evidence="7 8" key="1">
    <citation type="submission" date="2022-06" db="EMBL/GenBank/DDBJ databases">
        <title>Mesorhizobium sp. strain RP14 Genome sequencing and assembly.</title>
        <authorList>
            <person name="Kim I."/>
        </authorList>
    </citation>
    <scope>NUCLEOTIDE SEQUENCE [LARGE SCALE GENOMIC DNA]</scope>
    <source>
        <strain evidence="8">RP14(2022)</strain>
    </source>
</reference>
<name>A0ABT1C3U4_9HYPH</name>
<dbReference type="NCBIfam" id="TIGR03142">
    <property type="entry name" value="cytochro_ccmI"/>
    <property type="match status" value="1"/>
</dbReference>
<dbReference type="Pfam" id="PF23914">
    <property type="entry name" value="TPR_CcmH_CycH"/>
    <property type="match status" value="1"/>
</dbReference>
<dbReference type="InterPro" id="IPR051263">
    <property type="entry name" value="C-type_cytochrome_biogenesis"/>
</dbReference>
<evidence type="ECO:0000256" key="4">
    <source>
        <dbReference type="ARBA" id="ARBA00022803"/>
    </source>
</evidence>
<feature type="chain" id="PRO_5046270235" evidence="5">
    <location>
        <begin position="29"/>
        <end position="372"/>
    </location>
</feature>
<evidence type="ECO:0000259" key="6">
    <source>
        <dbReference type="Pfam" id="PF23914"/>
    </source>
</evidence>
<dbReference type="Proteomes" id="UP001205906">
    <property type="component" value="Unassembled WGS sequence"/>
</dbReference>
<gene>
    <name evidence="7" type="primary">ccmI</name>
    <name evidence="7" type="ORF">NGM99_02455</name>
</gene>
<dbReference type="Gene3D" id="1.25.40.10">
    <property type="entry name" value="Tetratricopeptide repeat domain"/>
    <property type="match status" value="2"/>
</dbReference>
<keyword evidence="3" id="KW-0201">Cytochrome c-type biogenesis</keyword>
<evidence type="ECO:0000256" key="5">
    <source>
        <dbReference type="SAM" id="SignalP"/>
    </source>
</evidence>
<dbReference type="EMBL" id="JAMXQS010000001">
    <property type="protein sequence ID" value="MCO6048651.1"/>
    <property type="molecule type" value="Genomic_DNA"/>
</dbReference>
<protein>
    <submittedName>
        <fullName evidence="7">C-type cytochrome biogenesis protein CcmI</fullName>
    </submittedName>
</protein>
<organism evidence="7 8">
    <name type="scientific">Mesorhizobium liriopis</name>
    <dbReference type="NCBI Taxonomy" id="2953882"/>
    <lineage>
        <taxon>Bacteria</taxon>
        <taxon>Pseudomonadati</taxon>
        <taxon>Pseudomonadota</taxon>
        <taxon>Alphaproteobacteria</taxon>
        <taxon>Hyphomicrobiales</taxon>
        <taxon>Phyllobacteriaceae</taxon>
        <taxon>Mesorhizobium</taxon>
    </lineage>
</organism>
<comment type="caution">
    <text evidence="7">The sequence shown here is derived from an EMBL/GenBank/DDBJ whole genome shotgun (WGS) entry which is preliminary data.</text>
</comment>
<keyword evidence="5" id="KW-0732">Signal</keyword>
<keyword evidence="2" id="KW-0677">Repeat</keyword>
<dbReference type="PANTHER" id="PTHR47870">
    <property type="entry name" value="CYTOCHROME C-TYPE BIOGENESIS PROTEIN CCMH"/>
    <property type="match status" value="1"/>
</dbReference>
<dbReference type="PANTHER" id="PTHR47870:SF1">
    <property type="entry name" value="CYTOCHROME C-TYPE BIOGENESIS PROTEIN CCMH"/>
    <property type="match status" value="1"/>
</dbReference>
<keyword evidence="4" id="KW-0802">TPR repeat</keyword>
<dbReference type="SUPFAM" id="SSF48452">
    <property type="entry name" value="TPR-like"/>
    <property type="match status" value="1"/>
</dbReference>
<dbReference type="InterPro" id="IPR011990">
    <property type="entry name" value="TPR-like_helical_dom_sf"/>
</dbReference>
<keyword evidence="8" id="KW-1185">Reference proteome</keyword>
<feature type="domain" description="Cytochrome c-type biogenesis protein H TPR" evidence="6">
    <location>
        <begin position="144"/>
        <end position="260"/>
    </location>
</feature>
<evidence type="ECO:0000256" key="2">
    <source>
        <dbReference type="ARBA" id="ARBA00022737"/>
    </source>
</evidence>
<evidence type="ECO:0000256" key="1">
    <source>
        <dbReference type="ARBA" id="ARBA00004196"/>
    </source>
</evidence>
<feature type="signal peptide" evidence="5">
    <location>
        <begin position="1"/>
        <end position="28"/>
    </location>
</feature>
<evidence type="ECO:0000313" key="7">
    <source>
        <dbReference type="EMBL" id="MCO6048651.1"/>
    </source>
</evidence>
<accession>A0ABT1C3U4</accession>
<dbReference type="InterPro" id="IPR056413">
    <property type="entry name" value="TPR_CcmH_CycH"/>
</dbReference>
<evidence type="ECO:0000313" key="8">
    <source>
        <dbReference type="Proteomes" id="UP001205906"/>
    </source>
</evidence>
<dbReference type="RefSeq" id="WP_252815574.1">
    <property type="nucleotide sequence ID" value="NZ_JAMXQS010000001.1"/>
</dbReference>
<evidence type="ECO:0000256" key="3">
    <source>
        <dbReference type="ARBA" id="ARBA00022748"/>
    </source>
</evidence>
<sequence length="372" mass="39909">MVFWFIAALLTLGASLAVLLPLSSRAEADETDAAYDIQVYRDQLAEVDRDLARGTISAGDAAEAKAEIGRRILRVDQEAKAEKGFARFRASRLVAAAAVLFVPVFSWGVYAAVGSPDLPSEPLEARLTKPPAQSSVDELVARAERQLRANPEDGKGWETIAPVYLRLDRFEQAETAFEQSIRLLGPNSSRELGLAEAMVGAARGQISEEARAAYQRVLALDPRNARAQFRLATASLQAGRSDEAAAGWNAMLQTLPQGSPWRDAAQQALGALQQPARPGPTQQDIAAAETMSAADRGQMVEGMVASLDQKLSEQPNDLDGWLRLVRSYAVLGRSSDAGAALQRANVALKGNADAERQLALLAQSLNLLVAQP</sequence>